<protein>
    <submittedName>
        <fullName evidence="1">Uncharacterized protein</fullName>
    </submittedName>
</protein>
<accession>A0AAV4A9Q6</accession>
<dbReference type="Proteomes" id="UP000735302">
    <property type="component" value="Unassembled WGS sequence"/>
</dbReference>
<comment type="caution">
    <text evidence="1">The sequence shown here is derived from an EMBL/GenBank/DDBJ whole genome shotgun (WGS) entry which is preliminary data.</text>
</comment>
<organism evidence="1 2">
    <name type="scientific">Plakobranchus ocellatus</name>
    <dbReference type="NCBI Taxonomy" id="259542"/>
    <lineage>
        <taxon>Eukaryota</taxon>
        <taxon>Metazoa</taxon>
        <taxon>Spiralia</taxon>
        <taxon>Lophotrochozoa</taxon>
        <taxon>Mollusca</taxon>
        <taxon>Gastropoda</taxon>
        <taxon>Heterobranchia</taxon>
        <taxon>Euthyneura</taxon>
        <taxon>Panpulmonata</taxon>
        <taxon>Sacoglossa</taxon>
        <taxon>Placobranchoidea</taxon>
        <taxon>Plakobranchidae</taxon>
        <taxon>Plakobranchus</taxon>
    </lineage>
</organism>
<reference evidence="1 2" key="1">
    <citation type="journal article" date="2021" name="Elife">
        <title>Chloroplast acquisition without the gene transfer in kleptoplastic sea slugs, Plakobranchus ocellatus.</title>
        <authorList>
            <person name="Maeda T."/>
            <person name="Takahashi S."/>
            <person name="Yoshida T."/>
            <person name="Shimamura S."/>
            <person name="Takaki Y."/>
            <person name="Nagai Y."/>
            <person name="Toyoda A."/>
            <person name="Suzuki Y."/>
            <person name="Arimoto A."/>
            <person name="Ishii H."/>
            <person name="Satoh N."/>
            <person name="Nishiyama T."/>
            <person name="Hasebe M."/>
            <person name="Maruyama T."/>
            <person name="Minagawa J."/>
            <person name="Obokata J."/>
            <person name="Shigenobu S."/>
        </authorList>
    </citation>
    <scope>NUCLEOTIDE SEQUENCE [LARGE SCALE GENOMIC DNA]</scope>
</reference>
<dbReference type="EMBL" id="BLXT01003724">
    <property type="protein sequence ID" value="GFO03373.1"/>
    <property type="molecule type" value="Genomic_DNA"/>
</dbReference>
<sequence>MLSKLVLTNRTVDLKKQYAQPSFRTIRSAGTIALKHSWQFSGVCPPLITALPGFKKAMPTPPHRKNTIKLVVRHTLFNLAPILSSIQCTLRY</sequence>
<gene>
    <name evidence="1" type="ORF">PoB_002987800</name>
</gene>
<evidence type="ECO:0000313" key="2">
    <source>
        <dbReference type="Proteomes" id="UP000735302"/>
    </source>
</evidence>
<proteinExistence type="predicted"/>
<dbReference type="AlphaFoldDB" id="A0AAV4A9Q6"/>
<evidence type="ECO:0000313" key="1">
    <source>
        <dbReference type="EMBL" id="GFO03373.1"/>
    </source>
</evidence>
<name>A0AAV4A9Q6_9GAST</name>
<keyword evidence="2" id="KW-1185">Reference proteome</keyword>